<reference evidence="3 4" key="1">
    <citation type="submission" date="2017-03" db="EMBL/GenBank/DDBJ databases">
        <title>Genome sequence of Clostridium hungatei DSM 14427.</title>
        <authorList>
            <person name="Poehlein A."/>
            <person name="Daniel R."/>
        </authorList>
    </citation>
    <scope>NUCLEOTIDE SEQUENCE [LARGE SCALE GENOMIC DNA]</scope>
    <source>
        <strain evidence="3 4">DSM 14427</strain>
    </source>
</reference>
<dbReference type="InterPro" id="IPR018763">
    <property type="entry name" value="DUF2334"/>
</dbReference>
<accession>A0A1V4SM23</accession>
<organism evidence="3 4">
    <name type="scientific">Ruminiclostridium hungatei</name>
    <name type="common">Clostridium hungatei</name>
    <dbReference type="NCBI Taxonomy" id="48256"/>
    <lineage>
        <taxon>Bacteria</taxon>
        <taxon>Bacillati</taxon>
        <taxon>Bacillota</taxon>
        <taxon>Clostridia</taxon>
        <taxon>Eubacteriales</taxon>
        <taxon>Oscillospiraceae</taxon>
        <taxon>Ruminiclostridium</taxon>
    </lineage>
</organism>
<comment type="caution">
    <text evidence="3">The sequence shown here is derived from an EMBL/GenBank/DDBJ whole genome shotgun (WGS) entry which is preliminary data.</text>
</comment>
<evidence type="ECO:0000256" key="2">
    <source>
        <dbReference type="SAM" id="SignalP"/>
    </source>
</evidence>
<keyword evidence="1" id="KW-1133">Transmembrane helix</keyword>
<dbReference type="Pfam" id="PF10096">
    <property type="entry name" value="DUF2334"/>
    <property type="match status" value="1"/>
</dbReference>
<dbReference type="RefSeq" id="WP_165755674.1">
    <property type="nucleotide sequence ID" value="NZ_MZGX01000006.1"/>
</dbReference>
<feature type="signal peptide" evidence="2">
    <location>
        <begin position="1"/>
        <end position="24"/>
    </location>
</feature>
<evidence type="ECO:0000256" key="1">
    <source>
        <dbReference type="SAM" id="Phobius"/>
    </source>
</evidence>
<feature type="transmembrane region" description="Helical" evidence="1">
    <location>
        <begin position="486"/>
        <end position="506"/>
    </location>
</feature>
<feature type="chain" id="PRO_5012212203" description="DUF2334 domain-containing protein" evidence="2">
    <location>
        <begin position="25"/>
        <end position="528"/>
    </location>
</feature>
<evidence type="ECO:0000313" key="3">
    <source>
        <dbReference type="EMBL" id="OPX44910.1"/>
    </source>
</evidence>
<keyword evidence="1" id="KW-0472">Membrane</keyword>
<name>A0A1V4SM23_RUMHU</name>
<protein>
    <recommendedName>
        <fullName evidence="5">DUF2334 domain-containing protein</fullName>
    </recommendedName>
</protein>
<keyword evidence="2" id="KW-0732">Signal</keyword>
<gene>
    <name evidence="3" type="ORF">CLHUN_11420</name>
</gene>
<evidence type="ECO:0000313" key="4">
    <source>
        <dbReference type="Proteomes" id="UP000191554"/>
    </source>
</evidence>
<dbReference type="EMBL" id="MZGX01000006">
    <property type="protein sequence ID" value="OPX44910.1"/>
    <property type="molecule type" value="Genomic_DNA"/>
</dbReference>
<sequence length="528" mass="59256">MMFKKTTIFILMLCFSIMPQKVWGAEENVSKARDILFIYDAELTGDGSDNIAAMADILTYMGYGTTYSTVEESRGRLGKFDSILFYHESDSISSTFLKELKGLNNKIMLVGGGAVTDLLVSLGMNNAATRLEDSDVRFSYAFGANRQSRGLLKARKTWFLQGEFPYEAGNMEAGGKSASLCLSSGRFSYLGLFSYKSDILKAVFSDQISRWKWPYENMPNSYPQYVVFDNVYPFFNGGKMLAAIDMMADKGIPYSISVAPVYNNTEYPAMKHFCEILRYAQSKGAGILLKGPLINTDSPVLEEINGKLTAAVAAYNSYGVYPLAIEAPNNWIHEKLGLDILRRFSTVILFNEEAKNTWTDTDGYNTVYSDGHKLIAPALFDGNIGDNLIKAYPTAVYLDMNSDLETLKNQAELILQSEVPLKSLLLTSHTVYTNDRVMAFKDNRLSVNGEVQSLDFIPFSYEETFNFNRGVIGKLAESIERENRRLLIIVTGISILFIFFIGVARYQNKRRFLFRSSPEKDSERGGRA</sequence>
<proteinExistence type="predicted"/>
<dbReference type="STRING" id="48256.CLHUN_11420"/>
<dbReference type="Proteomes" id="UP000191554">
    <property type="component" value="Unassembled WGS sequence"/>
</dbReference>
<evidence type="ECO:0008006" key="5">
    <source>
        <dbReference type="Google" id="ProtNLM"/>
    </source>
</evidence>
<keyword evidence="4" id="KW-1185">Reference proteome</keyword>
<keyword evidence="1" id="KW-0812">Transmembrane</keyword>
<dbReference type="AlphaFoldDB" id="A0A1V4SM23"/>